<dbReference type="Proteomes" id="UP000030185">
    <property type="component" value="Unassembled WGS sequence"/>
</dbReference>
<dbReference type="InterPro" id="IPR011006">
    <property type="entry name" value="CheY-like_superfamily"/>
</dbReference>
<organism evidence="4 5">
    <name type="scientific">Sporocytophaga myxococcoides</name>
    <dbReference type="NCBI Taxonomy" id="153721"/>
    <lineage>
        <taxon>Bacteria</taxon>
        <taxon>Pseudomonadati</taxon>
        <taxon>Bacteroidota</taxon>
        <taxon>Cytophagia</taxon>
        <taxon>Cytophagales</taxon>
        <taxon>Cytophagaceae</taxon>
        <taxon>Sporocytophaga</taxon>
    </lineage>
</organism>
<dbReference type="PROSITE" id="PS50930">
    <property type="entry name" value="HTH_LYTTR"/>
    <property type="match status" value="1"/>
</dbReference>
<reference evidence="4 5" key="1">
    <citation type="submission" date="2014-09" db="EMBL/GenBank/DDBJ databases">
        <title>Sporocytophaga myxococcoides PG-01 genome sequencing.</title>
        <authorList>
            <person name="Liu L."/>
            <person name="Gao P.J."/>
            <person name="Chen G.J."/>
            <person name="Wang L.S."/>
        </authorList>
    </citation>
    <scope>NUCLEOTIDE SEQUENCE [LARGE SCALE GENOMIC DNA]</scope>
    <source>
        <strain evidence="4 5">PG-01</strain>
    </source>
</reference>
<sequence>MSIKALIIDDEPSAIEVLKDIINTFIPEVNLAGTASNVSQAVAQIKKHNPDLIFLDIKLGNNTGFEILEQTSEMDYEVIFTTAYGEFRDKAFDHLALNYLTKPIDVDKLEKTIEKYKKRNQSLYSRDKLQELLASTRSNTNSKIPLSVKDGHILVSADEIIRCDADSNYSKVFLTDSRIITVAKTLKYFEENLPTSKFFRVHKSHLINIDFIEEIKNDGTLTLKNGGSVIISQRAKSLFFQFLNGSL</sequence>
<accession>A0A098LCZ3</accession>
<evidence type="ECO:0000256" key="1">
    <source>
        <dbReference type="PROSITE-ProRule" id="PRU00169"/>
    </source>
</evidence>
<dbReference type="PANTHER" id="PTHR37299">
    <property type="entry name" value="TRANSCRIPTIONAL REGULATOR-RELATED"/>
    <property type="match status" value="1"/>
</dbReference>
<dbReference type="Gene3D" id="2.40.50.1020">
    <property type="entry name" value="LytTr DNA-binding domain"/>
    <property type="match status" value="1"/>
</dbReference>
<evidence type="ECO:0000259" key="3">
    <source>
        <dbReference type="PROSITE" id="PS50930"/>
    </source>
</evidence>
<evidence type="ECO:0000259" key="2">
    <source>
        <dbReference type="PROSITE" id="PS50110"/>
    </source>
</evidence>
<proteinExistence type="predicted"/>
<comment type="caution">
    <text evidence="4">The sequence shown here is derived from an EMBL/GenBank/DDBJ whole genome shotgun (WGS) entry which is preliminary data.</text>
</comment>
<dbReference type="EMBL" id="BBLT01000002">
    <property type="protein sequence ID" value="GAL84264.1"/>
    <property type="molecule type" value="Genomic_DNA"/>
</dbReference>
<dbReference type="SUPFAM" id="SSF52172">
    <property type="entry name" value="CheY-like"/>
    <property type="match status" value="1"/>
</dbReference>
<evidence type="ECO:0000313" key="5">
    <source>
        <dbReference type="Proteomes" id="UP000030185"/>
    </source>
</evidence>
<dbReference type="PROSITE" id="PS50110">
    <property type="entry name" value="RESPONSE_REGULATORY"/>
    <property type="match status" value="1"/>
</dbReference>
<dbReference type="PANTHER" id="PTHR37299:SF1">
    <property type="entry name" value="STAGE 0 SPORULATION PROTEIN A HOMOLOG"/>
    <property type="match status" value="1"/>
</dbReference>
<evidence type="ECO:0000313" key="4">
    <source>
        <dbReference type="EMBL" id="GAL84264.1"/>
    </source>
</evidence>
<feature type="modified residue" description="4-aspartylphosphate" evidence="1">
    <location>
        <position position="56"/>
    </location>
</feature>
<dbReference type="GO" id="GO:0000156">
    <property type="term" value="F:phosphorelay response regulator activity"/>
    <property type="evidence" value="ECO:0007669"/>
    <property type="project" value="InterPro"/>
</dbReference>
<keyword evidence="5" id="KW-1185">Reference proteome</keyword>
<dbReference type="AlphaFoldDB" id="A0A098LCZ3"/>
<name>A0A098LCZ3_9BACT</name>
<keyword evidence="1" id="KW-0597">Phosphoprotein</keyword>
<dbReference type="SMART" id="SM00850">
    <property type="entry name" value="LytTR"/>
    <property type="match status" value="1"/>
</dbReference>
<dbReference type="InterPro" id="IPR046947">
    <property type="entry name" value="LytR-like"/>
</dbReference>
<dbReference type="eggNOG" id="COG3279">
    <property type="taxonomic scope" value="Bacteria"/>
</dbReference>
<dbReference type="Gene3D" id="3.40.50.2300">
    <property type="match status" value="1"/>
</dbReference>
<protein>
    <submittedName>
        <fullName evidence="4">LytTR family two component transcriptional regulator</fullName>
    </submittedName>
</protein>
<gene>
    <name evidence="4" type="ORF">MYP_1492</name>
</gene>
<dbReference type="Pfam" id="PF00072">
    <property type="entry name" value="Response_reg"/>
    <property type="match status" value="1"/>
</dbReference>
<dbReference type="RefSeq" id="WP_045460539.1">
    <property type="nucleotide sequence ID" value="NZ_BBLT01000002.1"/>
</dbReference>
<dbReference type="GO" id="GO:0003677">
    <property type="term" value="F:DNA binding"/>
    <property type="evidence" value="ECO:0007669"/>
    <property type="project" value="InterPro"/>
</dbReference>
<dbReference type="InterPro" id="IPR007492">
    <property type="entry name" value="LytTR_DNA-bd_dom"/>
</dbReference>
<dbReference type="STRING" id="153721.MYP_1492"/>
<dbReference type="InterPro" id="IPR001789">
    <property type="entry name" value="Sig_transdc_resp-reg_receiver"/>
</dbReference>
<dbReference type="Pfam" id="PF04397">
    <property type="entry name" value="LytTR"/>
    <property type="match status" value="1"/>
</dbReference>
<feature type="domain" description="HTH LytTR-type" evidence="3">
    <location>
        <begin position="144"/>
        <end position="232"/>
    </location>
</feature>
<dbReference type="OrthoDB" id="1646880at2"/>
<feature type="domain" description="Response regulatory" evidence="2">
    <location>
        <begin position="4"/>
        <end position="117"/>
    </location>
</feature>
<dbReference type="SMART" id="SM00448">
    <property type="entry name" value="REC"/>
    <property type="match status" value="1"/>
</dbReference>